<evidence type="ECO:0000313" key="3">
    <source>
        <dbReference type="Proteomes" id="UP000481153"/>
    </source>
</evidence>
<dbReference type="InterPro" id="IPR000719">
    <property type="entry name" value="Prot_kinase_dom"/>
</dbReference>
<dbReference type="PRINTS" id="PR00109">
    <property type="entry name" value="TYRKINASE"/>
</dbReference>
<dbReference type="VEuPathDB" id="FungiDB:AeMF1_015252"/>
<dbReference type="Gene3D" id="1.10.510.10">
    <property type="entry name" value="Transferase(Phosphotransferase) domain 1"/>
    <property type="match status" value="1"/>
</dbReference>
<dbReference type="Proteomes" id="UP000481153">
    <property type="component" value="Unassembled WGS sequence"/>
</dbReference>
<proteinExistence type="predicted"/>
<dbReference type="Pfam" id="PF07714">
    <property type="entry name" value="PK_Tyr_Ser-Thr"/>
    <property type="match status" value="1"/>
</dbReference>
<name>A0A6G0WZ46_9STRA</name>
<evidence type="ECO:0000313" key="2">
    <source>
        <dbReference type="EMBL" id="KAF0732799.1"/>
    </source>
</evidence>
<dbReference type="SMART" id="SM00220">
    <property type="entry name" value="S_TKc"/>
    <property type="match status" value="1"/>
</dbReference>
<keyword evidence="3" id="KW-1185">Reference proteome</keyword>
<dbReference type="InterPro" id="IPR011009">
    <property type="entry name" value="Kinase-like_dom_sf"/>
</dbReference>
<dbReference type="SUPFAM" id="SSF56112">
    <property type="entry name" value="Protein kinase-like (PK-like)"/>
    <property type="match status" value="1"/>
</dbReference>
<dbReference type="GO" id="GO:0005524">
    <property type="term" value="F:ATP binding"/>
    <property type="evidence" value="ECO:0007669"/>
    <property type="project" value="InterPro"/>
</dbReference>
<dbReference type="PIRSF" id="PIRSF000654">
    <property type="entry name" value="Integrin-linked_kinase"/>
    <property type="match status" value="1"/>
</dbReference>
<comment type="caution">
    <text evidence="2">The sequence shown here is derived from an EMBL/GenBank/DDBJ whole genome shotgun (WGS) entry which is preliminary data.</text>
</comment>
<dbReference type="GO" id="GO:0004674">
    <property type="term" value="F:protein serine/threonine kinase activity"/>
    <property type="evidence" value="ECO:0007669"/>
    <property type="project" value="TreeGrafter"/>
</dbReference>
<dbReference type="EMBL" id="VJMJ01000128">
    <property type="protein sequence ID" value="KAF0732799.1"/>
    <property type="molecule type" value="Genomic_DNA"/>
</dbReference>
<dbReference type="PANTHER" id="PTHR44329">
    <property type="entry name" value="SERINE/THREONINE-PROTEIN KINASE TNNI3K-RELATED"/>
    <property type="match status" value="1"/>
</dbReference>
<dbReference type="PANTHER" id="PTHR44329:SF214">
    <property type="entry name" value="PROTEIN KINASE DOMAIN-CONTAINING PROTEIN"/>
    <property type="match status" value="1"/>
</dbReference>
<dbReference type="InterPro" id="IPR008271">
    <property type="entry name" value="Ser/Thr_kinase_AS"/>
</dbReference>
<dbReference type="Gene3D" id="3.30.200.20">
    <property type="entry name" value="Phosphorylase Kinase, domain 1"/>
    <property type="match status" value="1"/>
</dbReference>
<dbReference type="InterPro" id="IPR051681">
    <property type="entry name" value="Ser/Thr_Kinases-Pseudokinases"/>
</dbReference>
<dbReference type="PROSITE" id="PS50011">
    <property type="entry name" value="PROTEIN_KINASE_DOM"/>
    <property type="match status" value="1"/>
</dbReference>
<gene>
    <name evidence="2" type="ORF">Ae201684_010129</name>
</gene>
<feature type="domain" description="Protein kinase" evidence="1">
    <location>
        <begin position="9"/>
        <end position="275"/>
    </location>
</feature>
<evidence type="ECO:0000259" key="1">
    <source>
        <dbReference type="PROSITE" id="PS50011"/>
    </source>
</evidence>
<organism evidence="2 3">
    <name type="scientific">Aphanomyces euteiches</name>
    <dbReference type="NCBI Taxonomy" id="100861"/>
    <lineage>
        <taxon>Eukaryota</taxon>
        <taxon>Sar</taxon>
        <taxon>Stramenopiles</taxon>
        <taxon>Oomycota</taxon>
        <taxon>Saprolegniomycetes</taxon>
        <taxon>Saprolegniales</taxon>
        <taxon>Verrucalvaceae</taxon>
        <taxon>Aphanomyces</taxon>
    </lineage>
</organism>
<protein>
    <recommendedName>
        <fullName evidence="1">Protein kinase domain-containing protein</fullName>
    </recommendedName>
</protein>
<dbReference type="InterPro" id="IPR001245">
    <property type="entry name" value="Ser-Thr/Tyr_kinase_cat_dom"/>
</dbReference>
<dbReference type="PROSITE" id="PS00108">
    <property type="entry name" value="PROTEIN_KINASE_ST"/>
    <property type="match status" value="1"/>
</dbReference>
<reference evidence="2 3" key="1">
    <citation type="submission" date="2019-07" db="EMBL/GenBank/DDBJ databases">
        <title>Genomics analysis of Aphanomyces spp. identifies a new class of oomycete effector associated with host adaptation.</title>
        <authorList>
            <person name="Gaulin E."/>
        </authorList>
    </citation>
    <scope>NUCLEOTIDE SEQUENCE [LARGE SCALE GENOMIC DNA]</scope>
    <source>
        <strain evidence="2 3">ATCC 201684</strain>
    </source>
</reference>
<accession>A0A6G0WZ46</accession>
<sequence>MYKISPSDISIIKPLASGAYGEVLMAQLHGNLVAVKRLTPSKRSNMGDLVKFLDEINLNALIDCPSIVQFIGASWTTPADVVMITELMDHGDLRGFLQSSNQFMFQWPDKVQCAASIAHALIYLHSLDPKVIHRDLKSRNVLLNSSMQFKVTDFGISRQFDDVETMTAGMGTYRWMAPEVLQDGHYAESADVYSFGVILTELSTHLVPYSDLRNDRGNPYTDTAIMAKVMNGDLMPTFAVDCPSWYSKLGERCMAFDANVRPTAMEAFHIIQTELRKLR</sequence>
<dbReference type="AlphaFoldDB" id="A0A6G0WZ46"/>